<dbReference type="SUPFAM" id="SSF159234">
    <property type="entry name" value="FomD-like"/>
    <property type="match status" value="1"/>
</dbReference>
<dbReference type="Proteomes" id="UP001596113">
    <property type="component" value="Unassembled WGS sequence"/>
</dbReference>
<name>A0ABW0HPH8_9BACL</name>
<protein>
    <submittedName>
        <fullName evidence="3">DUF402 domain-containing protein</fullName>
    </submittedName>
</protein>
<dbReference type="EMBL" id="JBHSMI010000020">
    <property type="protein sequence ID" value="MFC5403119.1"/>
    <property type="molecule type" value="Genomic_DNA"/>
</dbReference>
<keyword evidence="4" id="KW-1185">Reference proteome</keyword>
<gene>
    <name evidence="3" type="ORF">ACFPOF_10300</name>
</gene>
<dbReference type="InterPro" id="IPR007295">
    <property type="entry name" value="DUF402"/>
</dbReference>
<reference evidence="4" key="1">
    <citation type="journal article" date="2019" name="Int. J. Syst. Evol. Microbiol.">
        <title>The Global Catalogue of Microorganisms (GCM) 10K type strain sequencing project: providing services to taxonomists for standard genome sequencing and annotation.</title>
        <authorList>
            <consortium name="The Broad Institute Genomics Platform"/>
            <consortium name="The Broad Institute Genome Sequencing Center for Infectious Disease"/>
            <person name="Wu L."/>
            <person name="Ma J."/>
        </authorList>
    </citation>
    <scope>NUCLEOTIDE SEQUENCE [LARGE SCALE GENOMIC DNA]</scope>
    <source>
        <strain evidence="4">CGMCC 1.18575</strain>
    </source>
</reference>
<organism evidence="3 4">
    <name type="scientific">Cohnella soli</name>
    <dbReference type="NCBI Taxonomy" id="425005"/>
    <lineage>
        <taxon>Bacteria</taxon>
        <taxon>Bacillati</taxon>
        <taxon>Bacillota</taxon>
        <taxon>Bacilli</taxon>
        <taxon>Bacillales</taxon>
        <taxon>Paenibacillaceae</taxon>
        <taxon>Cohnella</taxon>
    </lineage>
</organism>
<dbReference type="Gene3D" id="2.40.380.10">
    <property type="entry name" value="FomD-like"/>
    <property type="match status" value="1"/>
</dbReference>
<feature type="domain" description="DUF402" evidence="2">
    <location>
        <begin position="21"/>
        <end position="152"/>
    </location>
</feature>
<evidence type="ECO:0000259" key="2">
    <source>
        <dbReference type="Pfam" id="PF04167"/>
    </source>
</evidence>
<dbReference type="Pfam" id="PF04167">
    <property type="entry name" value="DUF402"/>
    <property type="match status" value="1"/>
</dbReference>
<dbReference type="InterPro" id="IPR035930">
    <property type="entry name" value="FomD-like_sf"/>
</dbReference>
<dbReference type="PANTHER" id="PTHR39159:SF1">
    <property type="entry name" value="UPF0374 PROTEIN YGAC"/>
    <property type="match status" value="1"/>
</dbReference>
<dbReference type="InterPro" id="IPR050212">
    <property type="entry name" value="Ntdp-like"/>
</dbReference>
<dbReference type="RefSeq" id="WP_378132174.1">
    <property type="nucleotide sequence ID" value="NZ_JBHSMI010000020.1"/>
</dbReference>
<dbReference type="PANTHER" id="PTHR39159">
    <property type="match status" value="1"/>
</dbReference>
<accession>A0ABW0HPH8</accession>
<evidence type="ECO:0000313" key="4">
    <source>
        <dbReference type="Proteomes" id="UP001596113"/>
    </source>
</evidence>
<keyword evidence="1" id="KW-0378">Hydrolase</keyword>
<evidence type="ECO:0000256" key="1">
    <source>
        <dbReference type="ARBA" id="ARBA00022801"/>
    </source>
</evidence>
<comment type="caution">
    <text evidence="3">The sequence shown here is derived from an EMBL/GenBank/DDBJ whole genome shotgun (WGS) entry which is preliminary data.</text>
</comment>
<evidence type="ECO:0000313" key="3">
    <source>
        <dbReference type="EMBL" id="MFC5403119.1"/>
    </source>
</evidence>
<proteinExistence type="predicted"/>
<sequence>MNSEPVKIQSLKYGNHRHYEWDTTLLERSDDYIFVLGHRGRKLKHYTKGQVFTVDHWTIEFFPFNDWFTVSADIVDGKIAQYYCNICEPSRMAGNVVSFIDLDIDLIYKNGTWEVVDEDEFEIHAVKFAYPSELMVRVRHELMSLQNRIEQNLFPFDGAIEKLIPAVIREERGDCSSSRHGPIAIPKKEQKLSKKHTRCFEP</sequence>